<dbReference type="Proteomes" id="UP001234202">
    <property type="component" value="Unassembled WGS sequence"/>
</dbReference>
<comment type="caution">
    <text evidence="1">The sequence shown here is derived from an EMBL/GenBank/DDBJ whole genome shotgun (WGS) entry which is preliminary data.</text>
</comment>
<keyword evidence="2" id="KW-1185">Reference proteome</keyword>
<name>A0ACC2XFJ0_9TREE</name>
<evidence type="ECO:0000313" key="1">
    <source>
        <dbReference type="EMBL" id="KAJ9122022.1"/>
    </source>
</evidence>
<reference evidence="1" key="1">
    <citation type="submission" date="2023-04" db="EMBL/GenBank/DDBJ databases">
        <title>Draft Genome sequencing of Naganishia species isolated from polar environments using Oxford Nanopore Technology.</title>
        <authorList>
            <person name="Leo P."/>
            <person name="Venkateswaran K."/>
        </authorList>
    </citation>
    <scope>NUCLEOTIDE SEQUENCE</scope>
    <source>
        <strain evidence="1">DBVPG 5303</strain>
    </source>
</reference>
<organism evidence="1 2">
    <name type="scientific">Naganishia onofrii</name>
    <dbReference type="NCBI Taxonomy" id="1851511"/>
    <lineage>
        <taxon>Eukaryota</taxon>
        <taxon>Fungi</taxon>
        <taxon>Dikarya</taxon>
        <taxon>Basidiomycota</taxon>
        <taxon>Agaricomycotina</taxon>
        <taxon>Tremellomycetes</taxon>
        <taxon>Filobasidiales</taxon>
        <taxon>Filobasidiaceae</taxon>
        <taxon>Naganishia</taxon>
    </lineage>
</organism>
<dbReference type="EMBL" id="JASBWV010000016">
    <property type="protein sequence ID" value="KAJ9122022.1"/>
    <property type="molecule type" value="Genomic_DNA"/>
</dbReference>
<sequence length="584" mass="65424">MVQFLGFTPAYTLQTRRQFQRHISAFKREGLIDEVMVPDDFKPDKPHRCLRLAEFRPKPDEKETFEGKLPDVVSTVIDPTLLDTEDIEDEELLDEEDAEQPFAPKELGYEHCYTIDHAVLQVVRHSGTQGITIRQIMRSLNNLDHKTVDVVVARYERLEHHPSHLNDFLFKVTQEVYRREKRLRVFTLENFRQRCIEDGIQLDDEIPKHPNIGRYADLSEYKFCKTPGGGKEVLDRETITVPRVSDKITQEHRRYVGKSKLAGRPIPRPGQAKLFGEETDYQILGRPRKFIRTIGLDGKLVRRTKQNVVPVHPELPSVYLYNMETKVFFDVPDEWPGIGPVAEPPNWHTATEPWNPIIPSTGQYARKVLKLDEKLKNRTAIVAKKGARGKKGSKADVTSPPPPPPKKTGRPKRKNAAQPETEANGTGDTHAEDQHVTIQSVLETQSETPAPKGKKRARKATEEGSSAVPPTATKKRGKTRKSVAIVLDDASDTQEALTNADAEVIDVDSPELPDDAADSAVPKKKSRVSRKKTEAVGNADIELNIDPALLAFAGADVLESQSLVSARRPIEAETAAPATGKHLA</sequence>
<evidence type="ECO:0000313" key="2">
    <source>
        <dbReference type="Proteomes" id="UP001234202"/>
    </source>
</evidence>
<proteinExistence type="predicted"/>
<gene>
    <name evidence="1" type="ORF">QFC24_004605</name>
</gene>
<protein>
    <submittedName>
        <fullName evidence="1">Uncharacterized protein</fullName>
    </submittedName>
</protein>
<accession>A0ACC2XFJ0</accession>